<gene>
    <name evidence="1" type="ORF">HHX48_14840</name>
</gene>
<keyword evidence="2" id="KW-1185">Reference proteome</keyword>
<dbReference type="Proteomes" id="UP000624419">
    <property type="component" value="Unassembled WGS sequence"/>
</dbReference>
<sequence>MSFVSNLFSKLMPGYSMHRNGRRLVMPASVMAEGNARDKSNPELSSRNTINLWRLSAVAEESKFDQQRERRWLLCR</sequence>
<protein>
    <submittedName>
        <fullName evidence="1">Uncharacterized protein</fullName>
    </submittedName>
</protein>
<organism evidence="1 2">
    <name type="scientific">Salinimonas profundi</name>
    <dbReference type="NCBI Taxonomy" id="2729140"/>
    <lineage>
        <taxon>Bacteria</taxon>
        <taxon>Pseudomonadati</taxon>
        <taxon>Pseudomonadota</taxon>
        <taxon>Gammaproteobacteria</taxon>
        <taxon>Alteromonadales</taxon>
        <taxon>Alteromonadaceae</taxon>
        <taxon>Alteromonas/Salinimonas group</taxon>
        <taxon>Salinimonas</taxon>
    </lineage>
</organism>
<dbReference type="EMBL" id="JABBXD010000010">
    <property type="protein sequence ID" value="MBD3587020.1"/>
    <property type="molecule type" value="Genomic_DNA"/>
</dbReference>
<accession>A0ABR8LLD6</accession>
<evidence type="ECO:0000313" key="1">
    <source>
        <dbReference type="EMBL" id="MBD3587020.1"/>
    </source>
</evidence>
<comment type="caution">
    <text evidence="1">The sequence shown here is derived from an EMBL/GenBank/DDBJ whole genome shotgun (WGS) entry which is preliminary data.</text>
</comment>
<proteinExistence type="predicted"/>
<evidence type="ECO:0000313" key="2">
    <source>
        <dbReference type="Proteomes" id="UP000624419"/>
    </source>
</evidence>
<dbReference type="RefSeq" id="WP_191026223.1">
    <property type="nucleotide sequence ID" value="NZ_JABBXD010000010.1"/>
</dbReference>
<reference evidence="1 2" key="1">
    <citation type="submission" date="2020-04" db="EMBL/GenBank/DDBJ databases">
        <title>Salinimonas sp. HHU 13199.</title>
        <authorList>
            <person name="Cui X."/>
            <person name="Zhang D."/>
        </authorList>
    </citation>
    <scope>NUCLEOTIDE SEQUENCE [LARGE SCALE GENOMIC DNA]</scope>
    <source>
        <strain evidence="1 2">HHU 13199</strain>
    </source>
</reference>
<name>A0ABR8LLD6_9ALTE</name>